<dbReference type="AlphaFoldDB" id="C1N8Q0"/>
<dbReference type="PANTHER" id="PTHR12111:SF2">
    <property type="entry name" value="SPLICING FACTOR YJU2B-RELATED"/>
    <property type="match status" value="1"/>
</dbReference>
<comment type="similarity">
    <text evidence="1">Belongs to the CWC16 family.</text>
</comment>
<dbReference type="OMA" id="RNMSVWD"/>
<evidence type="ECO:0000313" key="4">
    <source>
        <dbReference type="Proteomes" id="UP000001876"/>
    </source>
</evidence>
<dbReference type="PANTHER" id="PTHR12111">
    <property type="entry name" value="SPLICING FACTOR YJU2"/>
    <property type="match status" value="1"/>
</dbReference>
<dbReference type="GO" id="GO:0000398">
    <property type="term" value="P:mRNA splicing, via spliceosome"/>
    <property type="evidence" value="ECO:0007669"/>
    <property type="project" value="InterPro"/>
</dbReference>
<dbReference type="GO" id="GO:0071014">
    <property type="term" value="C:post-mRNA release spliceosomal complex"/>
    <property type="evidence" value="ECO:0007669"/>
    <property type="project" value="TreeGrafter"/>
</dbReference>
<proteinExistence type="inferred from homology"/>
<dbReference type="GO" id="GO:0005684">
    <property type="term" value="C:U2-type spliceosomal complex"/>
    <property type="evidence" value="ECO:0007669"/>
    <property type="project" value="TreeGrafter"/>
</dbReference>
<dbReference type="eggNOG" id="KOG2990">
    <property type="taxonomic scope" value="Eukaryota"/>
</dbReference>
<name>C1N8Q0_MICPC</name>
<accession>C1N8Q0</accession>
<evidence type="ECO:0000256" key="1">
    <source>
        <dbReference type="ARBA" id="ARBA00005595"/>
    </source>
</evidence>
<gene>
    <name evidence="3" type="ORF">MICPUCDRAFT_36994</name>
</gene>
<dbReference type="InterPro" id="IPR007590">
    <property type="entry name" value="Saf4/Yju2"/>
</dbReference>
<feature type="region of interest" description="Disordered" evidence="2">
    <location>
        <begin position="334"/>
        <end position="367"/>
    </location>
</feature>
<dbReference type="Proteomes" id="UP000001876">
    <property type="component" value="Unassembled WGS sequence"/>
</dbReference>
<dbReference type="EMBL" id="GG663751">
    <property type="protein sequence ID" value="EEH51390.1"/>
    <property type="molecule type" value="Genomic_DNA"/>
</dbReference>
<keyword evidence="4" id="KW-1185">Reference proteome</keyword>
<evidence type="ECO:0000313" key="3">
    <source>
        <dbReference type="EMBL" id="EEH51390.1"/>
    </source>
</evidence>
<dbReference type="RefSeq" id="XP_003064485.1">
    <property type="nucleotide sequence ID" value="XM_003064439.1"/>
</dbReference>
<reference evidence="3 4" key="1">
    <citation type="journal article" date="2009" name="Science">
        <title>Green evolution and dynamic adaptations revealed by genomes of the marine picoeukaryotes Micromonas.</title>
        <authorList>
            <person name="Worden A.Z."/>
            <person name="Lee J.H."/>
            <person name="Mock T."/>
            <person name="Rouze P."/>
            <person name="Simmons M.P."/>
            <person name="Aerts A.L."/>
            <person name="Allen A.E."/>
            <person name="Cuvelier M.L."/>
            <person name="Derelle E."/>
            <person name="Everett M.V."/>
            <person name="Foulon E."/>
            <person name="Grimwood J."/>
            <person name="Gundlach H."/>
            <person name="Henrissat B."/>
            <person name="Napoli C."/>
            <person name="McDonald S.M."/>
            <person name="Parker M.S."/>
            <person name="Rombauts S."/>
            <person name="Salamov A."/>
            <person name="Von Dassow P."/>
            <person name="Badger J.H."/>
            <person name="Coutinho P.M."/>
            <person name="Demir E."/>
            <person name="Dubchak I."/>
            <person name="Gentemann C."/>
            <person name="Eikrem W."/>
            <person name="Gready J.E."/>
            <person name="John U."/>
            <person name="Lanier W."/>
            <person name="Lindquist E.A."/>
            <person name="Lucas S."/>
            <person name="Mayer K.F."/>
            <person name="Moreau H."/>
            <person name="Not F."/>
            <person name="Otillar R."/>
            <person name="Panaud O."/>
            <person name="Pangilinan J."/>
            <person name="Paulsen I."/>
            <person name="Piegu B."/>
            <person name="Poliakov A."/>
            <person name="Robbens S."/>
            <person name="Schmutz J."/>
            <person name="Toulza E."/>
            <person name="Wyss T."/>
            <person name="Zelensky A."/>
            <person name="Zhou K."/>
            <person name="Armbrust E.V."/>
            <person name="Bhattacharya D."/>
            <person name="Goodenough U.W."/>
            <person name="Van de Peer Y."/>
            <person name="Grigoriev I.V."/>
        </authorList>
    </citation>
    <scope>NUCLEOTIDE SEQUENCE [LARGE SCALE GENOMIC DNA]</scope>
    <source>
        <strain evidence="3 4">CCMP1545</strain>
    </source>
</reference>
<dbReference type="STRING" id="564608.C1N8Q0"/>
<dbReference type="OrthoDB" id="360327at2759"/>
<dbReference type="KEGG" id="mpp:MICPUCDRAFT_36994"/>
<sequence length="367" mass="39005">MSTLAATKADGFYYPPDWTPEGGSESLRRQFNKHGSLGKRANKIDKGILTIRFEMPFNVRCRGCDATIARGVRFNAEKKTIGKYHSIPIHSFKMLTSCCAHALEIHTDPKASEYVVVEGADRMVGGAGAATRYGDDARPGLDLDGTIEVELQTREERDALAADPFAMLERGAATGGEQRAKAAAPSIRALHATSDDRWGDHYAVNKALRRAMRGQRKEIAANEAEAKRLGLPEGMTLLPNTEEDQTLAREAFRGKDSEGMDVFDRNRAKSRSAIARSSIFSAPGAAKKSTAFTSVGVSKVSKRANAAAAAGAFAGIFSGGGGVGGAAAAAARREGAKASSADGRAKRLAARRSESSKGGGAVFQRRR</sequence>
<organism evidence="4">
    <name type="scientific">Micromonas pusilla (strain CCMP1545)</name>
    <name type="common">Picoplanktonic green alga</name>
    <dbReference type="NCBI Taxonomy" id="564608"/>
    <lineage>
        <taxon>Eukaryota</taxon>
        <taxon>Viridiplantae</taxon>
        <taxon>Chlorophyta</taxon>
        <taxon>Mamiellophyceae</taxon>
        <taxon>Mamiellales</taxon>
        <taxon>Mamiellaceae</taxon>
        <taxon>Micromonas</taxon>
    </lineage>
</organism>
<protein>
    <submittedName>
        <fullName evidence="3">Predicted protein</fullName>
    </submittedName>
</protein>
<evidence type="ECO:0000256" key="2">
    <source>
        <dbReference type="SAM" id="MobiDB-lite"/>
    </source>
</evidence>
<dbReference type="Pfam" id="PF04502">
    <property type="entry name" value="Saf4_Yju2"/>
    <property type="match status" value="1"/>
</dbReference>
<dbReference type="GeneID" id="9689755"/>